<dbReference type="AlphaFoldDB" id="F2ALV9"/>
<proteinExistence type="predicted"/>
<evidence type="ECO:0000313" key="1">
    <source>
        <dbReference type="EMBL" id="EGF29331.1"/>
    </source>
</evidence>
<organism evidence="1 2">
    <name type="scientific">Rhodopirellula baltica WH47</name>
    <dbReference type="NCBI Taxonomy" id="991778"/>
    <lineage>
        <taxon>Bacteria</taxon>
        <taxon>Pseudomonadati</taxon>
        <taxon>Planctomycetota</taxon>
        <taxon>Planctomycetia</taxon>
        <taxon>Pirellulales</taxon>
        <taxon>Pirellulaceae</taxon>
        <taxon>Rhodopirellula</taxon>
    </lineage>
</organism>
<protein>
    <submittedName>
        <fullName evidence="1">Uncharacterized protein</fullName>
    </submittedName>
</protein>
<comment type="caution">
    <text evidence="1">The sequence shown here is derived from an EMBL/GenBank/DDBJ whole genome shotgun (WGS) entry which is preliminary data.</text>
</comment>
<gene>
    <name evidence="1" type="ORF">RBWH47_04760</name>
</gene>
<name>F2ALV9_RHOBT</name>
<reference evidence="1 2" key="1">
    <citation type="journal article" date="2013" name="Mar. Genomics">
        <title>Expression of sulfatases in Rhodopirellula baltica and the diversity of sulfatases in the genus Rhodopirellula.</title>
        <authorList>
            <person name="Wegner C.E."/>
            <person name="Richter-Heitmann T."/>
            <person name="Klindworth A."/>
            <person name="Klockow C."/>
            <person name="Richter M."/>
            <person name="Achstetter T."/>
            <person name="Glockner F.O."/>
            <person name="Harder J."/>
        </authorList>
    </citation>
    <scope>NUCLEOTIDE SEQUENCE [LARGE SCALE GENOMIC DNA]</scope>
    <source>
        <strain evidence="1 2">WH47</strain>
    </source>
</reference>
<dbReference type="Proteomes" id="UP000006222">
    <property type="component" value="Unassembled WGS sequence"/>
</dbReference>
<evidence type="ECO:0000313" key="2">
    <source>
        <dbReference type="Proteomes" id="UP000006222"/>
    </source>
</evidence>
<dbReference type="PATRIC" id="fig|991778.3.peg.681"/>
<dbReference type="EMBL" id="AFAR01000038">
    <property type="protein sequence ID" value="EGF29331.1"/>
    <property type="molecule type" value="Genomic_DNA"/>
</dbReference>
<sequence>MVPPFFSIRLTAKTLECADLVAKSHHLQRFTEREAASGFW</sequence>
<accession>F2ALV9</accession>